<dbReference type="OrthoDB" id="9802264at2"/>
<comment type="caution">
    <text evidence="5">The sequence shown here is derived from an EMBL/GenBank/DDBJ whole genome shotgun (WGS) entry which is preliminary data.</text>
</comment>
<evidence type="ECO:0000256" key="1">
    <source>
        <dbReference type="ARBA" id="ARBA00022448"/>
    </source>
</evidence>
<dbReference type="GO" id="GO:0016887">
    <property type="term" value="F:ATP hydrolysis activity"/>
    <property type="evidence" value="ECO:0007669"/>
    <property type="project" value="InterPro"/>
</dbReference>
<dbReference type="SUPFAM" id="SSF52540">
    <property type="entry name" value="P-loop containing nucleoside triphosphate hydrolases"/>
    <property type="match status" value="1"/>
</dbReference>
<evidence type="ECO:0000256" key="2">
    <source>
        <dbReference type="ARBA" id="ARBA00022741"/>
    </source>
</evidence>
<keyword evidence="2" id="KW-0547">Nucleotide-binding</keyword>
<feature type="domain" description="ABC transporter" evidence="4">
    <location>
        <begin position="4"/>
        <end position="239"/>
    </location>
</feature>
<sequence>MARVAFQNIRKEYVDDKKGTFTAVENSNFVIEDREFVVFVGPSGCGKTTSLRMIAGLERQSSGDIYIGDRLVNQMHPKDRDIAMVFQDYALYPHMTIEENLSFGLKNLKRPKEEIQRKVKEASAILGLTNMLDRKPRELSGGQRQRVAVGRAIVRDPQVFLFDEPLSNLDAKLRIQMRVELAELHKRLGATIVYVTHDQVEAMTLGERIVVMNQGRIQQIASPTELYNRPSNMFVAGFIGSPAMNFMDARIERGHVHVEGASFALTDAAVRGLKAYEGKSIILGVRPEHIYGEEFAPPAASAYRLNAVVQVVENLGAENLVYFRVGQRMVTARVHPETMAQVGQSKLFAFDGGKLNFFDPATEERIALEA</sequence>
<dbReference type="GO" id="GO:0055052">
    <property type="term" value="C:ATP-binding cassette (ABC) transporter complex, substrate-binding subunit-containing"/>
    <property type="evidence" value="ECO:0007669"/>
    <property type="project" value="TreeGrafter"/>
</dbReference>
<dbReference type="Pfam" id="PF17912">
    <property type="entry name" value="OB_MalK"/>
    <property type="match status" value="1"/>
</dbReference>
<keyword evidence="6" id="KW-1185">Reference proteome</keyword>
<dbReference type="InterPro" id="IPR017871">
    <property type="entry name" value="ABC_transporter-like_CS"/>
</dbReference>
<dbReference type="GO" id="GO:0008643">
    <property type="term" value="P:carbohydrate transport"/>
    <property type="evidence" value="ECO:0007669"/>
    <property type="project" value="InterPro"/>
</dbReference>
<dbReference type="InterPro" id="IPR003439">
    <property type="entry name" value="ABC_transporter-like_ATP-bd"/>
</dbReference>
<organism evidence="5 6">
    <name type="scientific">Paenibacillus tyrfis</name>
    <dbReference type="NCBI Taxonomy" id="1501230"/>
    <lineage>
        <taxon>Bacteria</taxon>
        <taxon>Bacillati</taxon>
        <taxon>Bacillota</taxon>
        <taxon>Bacilli</taxon>
        <taxon>Bacillales</taxon>
        <taxon>Paenibacillaceae</taxon>
        <taxon>Paenibacillus</taxon>
    </lineage>
</organism>
<evidence type="ECO:0000313" key="5">
    <source>
        <dbReference type="EMBL" id="KEQ26885.1"/>
    </source>
</evidence>
<dbReference type="eggNOG" id="COG3842">
    <property type="taxonomic scope" value="Bacteria"/>
</dbReference>
<dbReference type="GO" id="GO:0005524">
    <property type="term" value="F:ATP binding"/>
    <property type="evidence" value="ECO:0007669"/>
    <property type="project" value="UniProtKB-KW"/>
</dbReference>
<dbReference type="InterPro" id="IPR008995">
    <property type="entry name" value="Mo/tungstate-bd_C_term_dom"/>
</dbReference>
<dbReference type="SUPFAM" id="SSF50331">
    <property type="entry name" value="MOP-like"/>
    <property type="match status" value="1"/>
</dbReference>
<protein>
    <submittedName>
        <fullName evidence="5">Sugar ABC transporter ATP-binding protein</fullName>
    </submittedName>
</protein>
<dbReference type="InterPro" id="IPR047641">
    <property type="entry name" value="ABC_transpr_MalK/UgpC-like"/>
</dbReference>
<keyword evidence="3 5" id="KW-0067">ATP-binding</keyword>
<evidence type="ECO:0000313" key="6">
    <source>
        <dbReference type="Proteomes" id="UP000028123"/>
    </source>
</evidence>
<accession>A0A081P862</accession>
<dbReference type="RefSeq" id="WP_036678187.1">
    <property type="nucleotide sequence ID" value="NZ_JNVM01000005.1"/>
</dbReference>
<keyword evidence="1" id="KW-0813">Transport</keyword>
<name>A0A081P862_9BACL</name>
<dbReference type="Proteomes" id="UP000028123">
    <property type="component" value="Unassembled WGS sequence"/>
</dbReference>
<dbReference type="InterPro" id="IPR040582">
    <property type="entry name" value="OB_MalK-like"/>
</dbReference>
<dbReference type="GO" id="GO:0140359">
    <property type="term" value="F:ABC-type transporter activity"/>
    <property type="evidence" value="ECO:0007669"/>
    <property type="project" value="InterPro"/>
</dbReference>
<dbReference type="InterPro" id="IPR015855">
    <property type="entry name" value="ABC_transpr_MalK-like"/>
</dbReference>
<evidence type="ECO:0000259" key="4">
    <source>
        <dbReference type="PROSITE" id="PS50893"/>
    </source>
</evidence>
<dbReference type="FunFam" id="3.40.50.300:FF:000042">
    <property type="entry name" value="Maltose/maltodextrin ABC transporter, ATP-binding protein"/>
    <property type="match status" value="1"/>
</dbReference>
<dbReference type="Gene3D" id="3.40.50.300">
    <property type="entry name" value="P-loop containing nucleotide triphosphate hydrolases"/>
    <property type="match status" value="1"/>
</dbReference>
<evidence type="ECO:0000256" key="3">
    <source>
        <dbReference type="ARBA" id="ARBA00022840"/>
    </source>
</evidence>
<dbReference type="PANTHER" id="PTHR43875:SF1">
    <property type="entry name" value="OSMOPROTECTIVE COMPOUNDS UPTAKE ATP-BINDING PROTEIN GGTA"/>
    <property type="match status" value="1"/>
</dbReference>
<dbReference type="EMBL" id="JNVM01000005">
    <property type="protein sequence ID" value="KEQ26885.1"/>
    <property type="molecule type" value="Genomic_DNA"/>
</dbReference>
<dbReference type="PROSITE" id="PS50893">
    <property type="entry name" value="ABC_TRANSPORTER_2"/>
    <property type="match status" value="1"/>
</dbReference>
<dbReference type="AlphaFoldDB" id="A0A081P862"/>
<reference evidence="5 6" key="1">
    <citation type="submission" date="2014-06" db="EMBL/GenBank/DDBJ databases">
        <title>Draft genome sequence of Paenibacillus sp. MSt1.</title>
        <authorList>
            <person name="Aw Y.K."/>
            <person name="Ong K.S."/>
            <person name="Gan H.M."/>
            <person name="Lee S.M."/>
        </authorList>
    </citation>
    <scope>NUCLEOTIDE SEQUENCE [LARGE SCALE GENOMIC DNA]</scope>
    <source>
        <strain evidence="5 6">MSt1</strain>
    </source>
</reference>
<dbReference type="Gene3D" id="2.40.50.140">
    <property type="entry name" value="Nucleic acid-binding proteins"/>
    <property type="match status" value="1"/>
</dbReference>
<dbReference type="Pfam" id="PF00005">
    <property type="entry name" value="ABC_tran"/>
    <property type="match status" value="1"/>
</dbReference>
<dbReference type="CDD" id="cd03301">
    <property type="entry name" value="ABC_MalK_N"/>
    <property type="match status" value="1"/>
</dbReference>
<dbReference type="InterPro" id="IPR012340">
    <property type="entry name" value="NA-bd_OB-fold"/>
</dbReference>
<dbReference type="InterPro" id="IPR027417">
    <property type="entry name" value="P-loop_NTPase"/>
</dbReference>
<proteinExistence type="predicted"/>
<dbReference type="NCBIfam" id="NF008653">
    <property type="entry name" value="PRK11650.1"/>
    <property type="match status" value="1"/>
</dbReference>
<dbReference type="PANTHER" id="PTHR43875">
    <property type="entry name" value="MALTODEXTRIN IMPORT ATP-BINDING PROTEIN MSMX"/>
    <property type="match status" value="1"/>
</dbReference>
<dbReference type="SMART" id="SM00382">
    <property type="entry name" value="AAA"/>
    <property type="match status" value="1"/>
</dbReference>
<dbReference type="PROSITE" id="PS00211">
    <property type="entry name" value="ABC_TRANSPORTER_1"/>
    <property type="match status" value="1"/>
</dbReference>
<dbReference type="Gene3D" id="2.40.50.100">
    <property type="match status" value="1"/>
</dbReference>
<dbReference type="InterPro" id="IPR003593">
    <property type="entry name" value="AAA+_ATPase"/>
</dbReference>
<gene>
    <name evidence="5" type="ORF">ET33_29515</name>
</gene>